<feature type="transmembrane region" description="Helical" evidence="8">
    <location>
        <begin position="315"/>
        <end position="339"/>
    </location>
</feature>
<name>A0AA50W756_9TREM</name>
<dbReference type="GO" id="GO:0042773">
    <property type="term" value="P:ATP synthesis coupled electron transport"/>
    <property type="evidence" value="ECO:0007669"/>
    <property type="project" value="InterPro"/>
</dbReference>
<evidence type="ECO:0000259" key="9">
    <source>
        <dbReference type="Pfam" id="PF00361"/>
    </source>
</evidence>
<feature type="transmembrane region" description="Helical" evidence="8">
    <location>
        <begin position="78"/>
        <end position="97"/>
    </location>
</feature>
<dbReference type="Pfam" id="PF00361">
    <property type="entry name" value="Proton_antipo_M"/>
    <property type="match status" value="1"/>
</dbReference>
<sequence>MAFGYFVVGGALSVLFFGLVWGVGVEVLFGLCGYDASVMAVSVVFESYSLLCLMMLFICSATVLPFVFHYMGGYRGGVILYLLILVFIFVMAGLMVSNNILATLLGWEYLGLVSYLLILFLGTLSSVRASLVTLVASRFGDVSLFVVLCLFGGFYNEMGGLWFSVCVLLVVLTKSACFPFTSWLLEAMRAPTPVSCLVHSSTLVAAGVWFCVRYGNLFSGGVKAVLLLCAVLTIILTALSALYFVDLKKLVALSTCNNISWCLLCYCLGDTFLCTMFLVTHGVSKCLLFMSVGDLMSSSGGSQGSKGVYLCRYTGVYSCLVHLVLLCSLCGLPFMGVFITKHVLASYGASAGSGFLYFLVCSGVVLSFAYSYRFAFLLLDLVGGLSLGILCGFSIYGFMGVVPLVINYVGSYCLCGFEESVSVFWGVVFLFFYIHLLGFLVGAVFYLYAFRGLGLWGFIVGGCEVFVGLMYSLYAILCDLCYFSFYRWEVGVTEGLSKWFEVWGRSICFLITLGCVLVGVLWSVGLLYLLWL</sequence>
<evidence type="ECO:0000313" key="10">
    <source>
        <dbReference type="EMBL" id="WMH04218.1"/>
    </source>
</evidence>
<dbReference type="EC" id="7.1.1.2" evidence="2"/>
<feature type="transmembrane region" description="Helical" evidence="8">
    <location>
        <begin position="507"/>
        <end position="531"/>
    </location>
</feature>
<dbReference type="PRINTS" id="PR01434">
    <property type="entry name" value="NADHDHGNASE5"/>
</dbReference>
<organism evidence="10">
    <name type="scientific">Azygia robusta</name>
    <dbReference type="NCBI Taxonomy" id="3062496"/>
    <lineage>
        <taxon>Eukaryota</taxon>
        <taxon>Metazoa</taxon>
        <taxon>Spiralia</taxon>
        <taxon>Lophotrochozoa</taxon>
        <taxon>Platyhelminthes</taxon>
        <taxon>Trematoda</taxon>
        <taxon>Digenea</taxon>
        <taxon>Azygiida</taxon>
        <taxon>Hemiuroidea</taxon>
        <taxon>Azygiidae</taxon>
        <taxon>Azygia</taxon>
    </lineage>
</organism>
<evidence type="ECO:0000256" key="2">
    <source>
        <dbReference type="ARBA" id="ARBA00012944"/>
    </source>
</evidence>
<evidence type="ECO:0000256" key="7">
    <source>
        <dbReference type="ARBA" id="ARBA00049551"/>
    </source>
</evidence>
<dbReference type="GO" id="GO:0015990">
    <property type="term" value="P:electron transport coupled proton transport"/>
    <property type="evidence" value="ECO:0007669"/>
    <property type="project" value="TreeGrafter"/>
</dbReference>
<comment type="subcellular location">
    <subcellularLocation>
        <location evidence="1">Membrane</location>
        <topology evidence="1">Multi-pass membrane protein</topology>
    </subcellularLocation>
</comment>
<feature type="transmembrane region" description="Helical" evidence="8">
    <location>
        <begin position="161"/>
        <end position="185"/>
    </location>
</feature>
<feature type="transmembrane region" description="Helical" evidence="8">
    <location>
        <begin position="421"/>
        <end position="449"/>
    </location>
</feature>
<dbReference type="InterPro" id="IPR001750">
    <property type="entry name" value="ND/Mrp_TM"/>
</dbReference>
<geneLocation type="mitochondrion" evidence="10"/>
<dbReference type="PANTHER" id="PTHR42829">
    <property type="entry name" value="NADH-UBIQUINONE OXIDOREDUCTASE CHAIN 5"/>
    <property type="match status" value="1"/>
</dbReference>
<gene>
    <name evidence="10" type="primary">ND5</name>
</gene>
<evidence type="ECO:0000256" key="3">
    <source>
        <dbReference type="ARBA" id="ARBA00022692"/>
    </source>
</evidence>
<keyword evidence="4 8" id="KW-1133">Transmembrane helix</keyword>
<keyword evidence="10" id="KW-0496">Mitochondrion</keyword>
<feature type="transmembrane region" description="Helical" evidence="8">
    <location>
        <begin position="197"/>
        <end position="218"/>
    </location>
</feature>
<feature type="transmembrane region" description="Helical" evidence="8">
    <location>
        <begin position="224"/>
        <end position="247"/>
    </location>
</feature>
<evidence type="ECO:0000256" key="5">
    <source>
        <dbReference type="ARBA" id="ARBA00023136"/>
    </source>
</evidence>
<feature type="transmembrane region" description="Helical" evidence="8">
    <location>
        <begin position="48"/>
        <end position="71"/>
    </location>
</feature>
<reference evidence="10" key="1">
    <citation type="journal article" date="2023" name="J. Helminthol.">
        <title>A report on the complete mitochondrial genome of the trematode Azygia robusta Odhner, 1911, its new definitive host from the Russian Far East, and unexpected phylogeny of Azygiidae within Digenea, as inferred from mitogenome sequences.</title>
        <authorList>
            <person name="Atopkin D.M."/>
            <person name="Semenchenko A.A."/>
            <person name="Solodovnik D.A."/>
            <person name="Ivashko Y.I."/>
        </authorList>
    </citation>
    <scope>NUCLEOTIDE SEQUENCE</scope>
    <source>
        <strain evidence="10">AzTc87</strain>
    </source>
</reference>
<evidence type="ECO:0000256" key="4">
    <source>
        <dbReference type="ARBA" id="ARBA00022989"/>
    </source>
</evidence>
<dbReference type="GO" id="GO:0003954">
    <property type="term" value="F:NADH dehydrogenase activity"/>
    <property type="evidence" value="ECO:0007669"/>
    <property type="project" value="TreeGrafter"/>
</dbReference>
<dbReference type="AlphaFoldDB" id="A0AA50W756"/>
<feature type="transmembrane region" description="Helical" evidence="8">
    <location>
        <begin position="455"/>
        <end position="477"/>
    </location>
</feature>
<dbReference type="GO" id="GO:0016020">
    <property type="term" value="C:membrane"/>
    <property type="evidence" value="ECO:0007669"/>
    <property type="project" value="UniProtKB-SubCell"/>
</dbReference>
<feature type="domain" description="NADH:quinone oxidoreductase/Mrp antiporter transmembrane" evidence="9">
    <location>
        <begin position="97"/>
        <end position="365"/>
    </location>
</feature>
<proteinExistence type="predicted"/>
<feature type="transmembrane region" description="Helical" evidence="8">
    <location>
        <begin position="384"/>
        <end position="409"/>
    </location>
</feature>
<feature type="transmembrane region" description="Helical" evidence="8">
    <location>
        <begin position="109"/>
        <end position="127"/>
    </location>
</feature>
<feature type="transmembrane region" description="Helical" evidence="8">
    <location>
        <begin position="139"/>
        <end position="155"/>
    </location>
</feature>
<dbReference type="GO" id="GO:0008137">
    <property type="term" value="F:NADH dehydrogenase (ubiquinone) activity"/>
    <property type="evidence" value="ECO:0007669"/>
    <property type="project" value="UniProtKB-EC"/>
</dbReference>
<evidence type="ECO:0000256" key="1">
    <source>
        <dbReference type="ARBA" id="ARBA00004141"/>
    </source>
</evidence>
<dbReference type="PANTHER" id="PTHR42829:SF2">
    <property type="entry name" value="NADH-UBIQUINONE OXIDOREDUCTASE CHAIN 5"/>
    <property type="match status" value="1"/>
</dbReference>
<feature type="transmembrane region" description="Helical" evidence="8">
    <location>
        <begin position="351"/>
        <end position="372"/>
    </location>
</feature>
<evidence type="ECO:0000256" key="6">
    <source>
        <dbReference type="ARBA" id="ARBA00031027"/>
    </source>
</evidence>
<evidence type="ECO:0000256" key="8">
    <source>
        <dbReference type="SAM" id="Phobius"/>
    </source>
</evidence>
<feature type="transmembrane region" description="Helical" evidence="8">
    <location>
        <begin position="259"/>
        <end position="280"/>
    </location>
</feature>
<keyword evidence="5 8" id="KW-0472">Membrane</keyword>
<protein>
    <recommendedName>
        <fullName evidence="2">NADH:ubiquinone reductase (H(+)-translocating)</fullName>
        <ecNumber evidence="2">7.1.1.2</ecNumber>
    </recommendedName>
    <alternativeName>
        <fullName evidence="6">NADH dehydrogenase subunit 5</fullName>
    </alternativeName>
</protein>
<comment type="catalytic activity">
    <reaction evidence="7">
        <text>a ubiquinone + NADH + 5 H(+)(in) = a ubiquinol + NAD(+) + 4 H(+)(out)</text>
        <dbReference type="Rhea" id="RHEA:29091"/>
        <dbReference type="Rhea" id="RHEA-COMP:9565"/>
        <dbReference type="Rhea" id="RHEA-COMP:9566"/>
        <dbReference type="ChEBI" id="CHEBI:15378"/>
        <dbReference type="ChEBI" id="CHEBI:16389"/>
        <dbReference type="ChEBI" id="CHEBI:17976"/>
        <dbReference type="ChEBI" id="CHEBI:57540"/>
        <dbReference type="ChEBI" id="CHEBI:57945"/>
        <dbReference type="EC" id="7.1.1.2"/>
    </reaction>
</comment>
<dbReference type="EMBL" id="OR350240">
    <property type="protein sequence ID" value="WMH04218.1"/>
    <property type="molecule type" value="Genomic_DNA"/>
</dbReference>
<reference evidence="10" key="2">
    <citation type="submission" date="2023-07" db="EMBL/GenBank/DDBJ databases">
        <authorList>
            <person name="Atopkin D.M."/>
            <person name="Semenchenko A.A."/>
            <person name="Solodovnik D.A."/>
            <person name="Ivashko Y.I."/>
        </authorList>
    </citation>
    <scope>NUCLEOTIDE SEQUENCE</scope>
    <source>
        <strain evidence="10">AzTc87</strain>
    </source>
</reference>
<keyword evidence="3 8" id="KW-0812">Transmembrane</keyword>
<dbReference type="InterPro" id="IPR003945">
    <property type="entry name" value="NU5C-like"/>
</dbReference>
<accession>A0AA50W756</accession>